<dbReference type="EMBL" id="AE016823">
    <property type="protein sequence ID" value="AAS71874.1"/>
    <property type="molecule type" value="Genomic_DNA"/>
</dbReference>
<organism evidence="1 2">
    <name type="scientific">Leptospira interrogans serogroup Icterohaemorrhagiae serovar copenhageni (strain Fiocruz L1-130)</name>
    <dbReference type="NCBI Taxonomy" id="267671"/>
    <lineage>
        <taxon>Bacteria</taxon>
        <taxon>Pseudomonadati</taxon>
        <taxon>Spirochaetota</taxon>
        <taxon>Spirochaetia</taxon>
        <taxon>Leptospirales</taxon>
        <taxon>Leptospiraceae</taxon>
        <taxon>Leptospira</taxon>
    </lineage>
</organism>
<evidence type="ECO:0000313" key="2">
    <source>
        <dbReference type="Proteomes" id="UP000007037"/>
    </source>
</evidence>
<dbReference type="Proteomes" id="UP000007037">
    <property type="component" value="Chromosome I"/>
</dbReference>
<dbReference type="AlphaFoldDB" id="Q72M59"/>
<reference evidence="1 2" key="1">
    <citation type="journal article" date="2004" name="J. Bacteriol.">
        <title>Comparative genomics of two Leptospira interrogans serovars reveals novel insights into physiology and pathogenesis.</title>
        <authorList>
            <person name="Nascimento A.L."/>
            <person name="Ko A.I."/>
            <person name="Martins E.A."/>
            <person name="Monteiro-Vitorello C.B."/>
            <person name="Ho P.L."/>
            <person name="Haake D.A."/>
            <person name="Verjovski-Almeida S."/>
            <person name="Hartskeerl R.A."/>
            <person name="Marques M.V."/>
            <person name="Oliveira M.C."/>
            <person name="Menck C.F."/>
            <person name="Leite L.C."/>
            <person name="Carrer H."/>
            <person name="Coutinho L.L."/>
            <person name="Degrave W.M."/>
            <person name="Dellagostin O.A."/>
            <person name="El-Dorry H."/>
            <person name="Ferro E.S."/>
            <person name="Ferro M.I."/>
            <person name="Furlan L.R."/>
            <person name="Gamberini M."/>
            <person name="Giglioti E.A."/>
            <person name="Goes-Neto A."/>
            <person name="Goldman G.H."/>
            <person name="Goldman M.H."/>
            <person name="Harakava R."/>
            <person name="Jeronimo S.M."/>
            <person name="Junqueira-De-Azevedo I.L."/>
            <person name="Kimura E.T."/>
            <person name="Kuramae E.E."/>
            <person name="Lemos E.G."/>
            <person name="Lemos M.V."/>
            <person name="Marino C.L."/>
            <person name="Nunes L.R."/>
            <person name="De Oliveira R.C."/>
            <person name="Pereira G.G."/>
            <person name="Reis M.S."/>
            <person name="Schriefer A."/>
            <person name="Siqueira W.J."/>
            <person name="Sommer P."/>
            <person name="Tsai S.M."/>
            <person name="Simpson A.J."/>
            <person name="Ferro J.A."/>
            <person name="Camargo L.E."/>
            <person name="Kitajima J.P."/>
            <person name="Setubal J.C."/>
            <person name="Van Sluys M.A."/>
        </authorList>
    </citation>
    <scope>NUCLEOTIDE SEQUENCE [LARGE SCALE GENOMIC DNA]</scope>
    <source>
        <strain evidence="1 2">Fiocruz L1-130</strain>
    </source>
</reference>
<gene>
    <name evidence="1" type="ordered locus">LIC_13332</name>
</gene>
<dbReference type="SUPFAM" id="SSF54862">
    <property type="entry name" value="4Fe-4S ferredoxins"/>
    <property type="match status" value="1"/>
</dbReference>
<proteinExistence type="predicted"/>
<dbReference type="Pfam" id="PF13370">
    <property type="entry name" value="Fer4_13"/>
    <property type="match status" value="1"/>
</dbReference>
<evidence type="ECO:0000313" key="1">
    <source>
        <dbReference type="EMBL" id="AAS71874.1"/>
    </source>
</evidence>
<accession>Q72M59</accession>
<dbReference type="HOGENOM" id="CLU_139698_6_4_12"/>
<dbReference type="Gene3D" id="3.30.70.20">
    <property type="match status" value="1"/>
</dbReference>
<sequence>MSNMADKNDKVKQNAPGKYYIDNSCVPCNDCLEEAPMLLKYTEDESKVYFHRQPATPEEEIAARKAMEICPVEALGDDGE</sequence>
<name>Q72M59_LEPIC</name>
<protein>
    <submittedName>
        <fullName evidence="1">Ferredoxin</fullName>
    </submittedName>
</protein>
<dbReference type="KEGG" id="lic:LIC_13332"/>